<gene>
    <name evidence="2" type="ORF">HMPREF0591_4171</name>
</gene>
<comment type="caution">
    <text evidence="2">The sequence shown here is derived from an EMBL/GenBank/DDBJ whole genome shotgun (WGS) entry which is preliminary data.</text>
</comment>
<dbReference type="EMBL" id="ADNV01000293">
    <property type="protein sequence ID" value="EFG75922.1"/>
    <property type="molecule type" value="Genomic_DNA"/>
</dbReference>
<evidence type="ECO:0000256" key="1">
    <source>
        <dbReference type="SAM" id="MobiDB-lite"/>
    </source>
</evidence>
<feature type="region of interest" description="Disordered" evidence="1">
    <location>
        <begin position="25"/>
        <end position="46"/>
    </location>
</feature>
<sequence length="46" mass="5194">MIFLELHPAWISARRQAAELVEAMARHPSSAAPPRFARPRTGRSRP</sequence>
<proteinExistence type="predicted"/>
<reference evidence="2 3" key="1">
    <citation type="submission" date="2010-04" db="EMBL/GenBank/DDBJ databases">
        <authorList>
            <person name="Muzny D."/>
            <person name="Qin X."/>
            <person name="Deng J."/>
            <person name="Jiang H."/>
            <person name="Liu Y."/>
            <person name="Qu J."/>
            <person name="Song X.-Z."/>
            <person name="Zhang L."/>
            <person name="Thornton R."/>
            <person name="Coyle M."/>
            <person name="Francisco L."/>
            <person name="Jackson L."/>
            <person name="Javaid M."/>
            <person name="Korchina V."/>
            <person name="Kovar C."/>
            <person name="Mata R."/>
            <person name="Mathew T."/>
            <person name="Ngo R."/>
            <person name="Nguyen L."/>
            <person name="Nguyen N."/>
            <person name="Okwuonu G."/>
            <person name="Ongeri F."/>
            <person name="Pham C."/>
            <person name="Simmons D."/>
            <person name="Wilczek-Boney K."/>
            <person name="Hale W."/>
            <person name="Jakkamsetti A."/>
            <person name="Pham P."/>
            <person name="Ruth R."/>
            <person name="San Lucas F."/>
            <person name="Warren J."/>
            <person name="Zhang J."/>
            <person name="Zhao Z."/>
            <person name="Zhou C."/>
            <person name="Zhu D."/>
            <person name="Lee S."/>
            <person name="Bess C."/>
            <person name="Blankenburg K."/>
            <person name="Forbes L."/>
            <person name="Fu Q."/>
            <person name="Gubbala S."/>
            <person name="Hirani K."/>
            <person name="Jayaseelan J.C."/>
            <person name="Lara F."/>
            <person name="Munidasa M."/>
            <person name="Palculict T."/>
            <person name="Patil S."/>
            <person name="Pu L.-L."/>
            <person name="Saada N."/>
            <person name="Tang L."/>
            <person name="Weissenberger G."/>
            <person name="Zhu Y."/>
            <person name="Hemphill L."/>
            <person name="Shang Y."/>
            <person name="Youmans B."/>
            <person name="Ayvaz T."/>
            <person name="Ross M."/>
            <person name="Santibanez J."/>
            <person name="Aqrawi P."/>
            <person name="Gross S."/>
            <person name="Joshi V."/>
            <person name="Fowler G."/>
            <person name="Nazareth L."/>
            <person name="Reid J."/>
            <person name="Worley K."/>
            <person name="Petrosino J."/>
            <person name="Highlander S."/>
            <person name="Gibbs R."/>
        </authorList>
    </citation>
    <scope>NUCLEOTIDE SEQUENCE [LARGE SCALE GENOMIC DNA]</scope>
    <source>
        <strain evidence="2 3">ATCC BAA-614</strain>
    </source>
</reference>
<feature type="compositionally biased region" description="Low complexity" evidence="1">
    <location>
        <begin position="26"/>
        <end position="35"/>
    </location>
</feature>
<keyword evidence="3" id="KW-1185">Reference proteome</keyword>
<dbReference type="Proteomes" id="UP000003653">
    <property type="component" value="Unassembled WGS sequence"/>
</dbReference>
<dbReference type="AlphaFoldDB" id="D5PDC7"/>
<dbReference type="HOGENOM" id="CLU_3186074_0_0_11"/>
<protein>
    <submittedName>
        <fullName evidence="2">Uncharacterized protein</fullName>
    </submittedName>
</protein>
<evidence type="ECO:0000313" key="3">
    <source>
        <dbReference type="Proteomes" id="UP000003653"/>
    </source>
</evidence>
<organism evidence="2 3">
    <name type="scientific">Mycobacterium parascrofulaceum ATCC BAA-614</name>
    <dbReference type="NCBI Taxonomy" id="525368"/>
    <lineage>
        <taxon>Bacteria</taxon>
        <taxon>Bacillati</taxon>
        <taxon>Actinomycetota</taxon>
        <taxon>Actinomycetes</taxon>
        <taxon>Mycobacteriales</taxon>
        <taxon>Mycobacteriaceae</taxon>
        <taxon>Mycobacterium</taxon>
        <taxon>Mycobacterium simiae complex</taxon>
    </lineage>
</organism>
<evidence type="ECO:0000313" key="2">
    <source>
        <dbReference type="EMBL" id="EFG75922.1"/>
    </source>
</evidence>
<name>D5PDC7_9MYCO</name>
<accession>D5PDC7</accession>
<feature type="compositionally biased region" description="Basic residues" evidence="1">
    <location>
        <begin position="37"/>
        <end position="46"/>
    </location>
</feature>